<dbReference type="AlphaFoldDB" id="A0AAD8VFT1"/>
<comment type="caution">
    <text evidence="3">The sequence shown here is derived from an EMBL/GenBank/DDBJ whole genome shotgun (WGS) entry which is preliminary data.</text>
</comment>
<protein>
    <recommendedName>
        <fullName evidence="2">F-box domain-containing protein</fullName>
    </recommendedName>
</protein>
<dbReference type="EMBL" id="JAUUTY010000036">
    <property type="protein sequence ID" value="KAK1603468.1"/>
    <property type="molecule type" value="Genomic_DNA"/>
</dbReference>
<sequence>MPPEEGGGEHGCAVQDHPPATDSRGEDAPPHSTPLLPAVDPVASEEKEQQEEHQQPAASLPEGPLVEILSRVPYRSLCRFKCVSKAWLAFCSSRDIRRRSPQTLSGFFYNDRSGLHFRNLSGRDAGTQEPEVIILCAILQLRSGLCCRLYYFQLRSSATCCTSNQSLT</sequence>
<dbReference type="SMART" id="SM00256">
    <property type="entry name" value="FBOX"/>
    <property type="match status" value="1"/>
</dbReference>
<proteinExistence type="predicted"/>
<dbReference type="InterPro" id="IPR001810">
    <property type="entry name" value="F-box_dom"/>
</dbReference>
<dbReference type="PANTHER" id="PTHR35546">
    <property type="entry name" value="F-BOX PROTEIN INTERACTION DOMAIN PROTEIN-RELATED"/>
    <property type="match status" value="1"/>
</dbReference>
<evidence type="ECO:0000259" key="2">
    <source>
        <dbReference type="SMART" id="SM00256"/>
    </source>
</evidence>
<keyword evidence="4" id="KW-1185">Reference proteome</keyword>
<dbReference type="InterPro" id="IPR036047">
    <property type="entry name" value="F-box-like_dom_sf"/>
</dbReference>
<organism evidence="3 4">
    <name type="scientific">Lolium multiflorum</name>
    <name type="common">Italian ryegrass</name>
    <name type="synonym">Lolium perenne subsp. multiflorum</name>
    <dbReference type="NCBI Taxonomy" id="4521"/>
    <lineage>
        <taxon>Eukaryota</taxon>
        <taxon>Viridiplantae</taxon>
        <taxon>Streptophyta</taxon>
        <taxon>Embryophyta</taxon>
        <taxon>Tracheophyta</taxon>
        <taxon>Spermatophyta</taxon>
        <taxon>Magnoliopsida</taxon>
        <taxon>Liliopsida</taxon>
        <taxon>Poales</taxon>
        <taxon>Poaceae</taxon>
        <taxon>BOP clade</taxon>
        <taxon>Pooideae</taxon>
        <taxon>Poodae</taxon>
        <taxon>Poeae</taxon>
        <taxon>Poeae Chloroplast Group 2 (Poeae type)</taxon>
        <taxon>Loliodinae</taxon>
        <taxon>Loliinae</taxon>
        <taxon>Lolium</taxon>
    </lineage>
</organism>
<dbReference type="InterPro" id="IPR055290">
    <property type="entry name" value="At3g26010-like"/>
</dbReference>
<gene>
    <name evidence="3" type="ORF">QYE76_017678</name>
</gene>
<feature type="region of interest" description="Disordered" evidence="1">
    <location>
        <begin position="1"/>
        <end position="61"/>
    </location>
</feature>
<dbReference type="Proteomes" id="UP001231189">
    <property type="component" value="Unassembled WGS sequence"/>
</dbReference>
<feature type="domain" description="F-box" evidence="2">
    <location>
        <begin position="60"/>
        <end position="100"/>
    </location>
</feature>
<dbReference type="Pfam" id="PF00646">
    <property type="entry name" value="F-box"/>
    <property type="match status" value="1"/>
</dbReference>
<name>A0AAD8VFT1_LOLMU</name>
<dbReference type="Gene3D" id="1.20.1280.50">
    <property type="match status" value="1"/>
</dbReference>
<dbReference type="PANTHER" id="PTHR35546:SF48">
    <property type="entry name" value="F-BOX DOMAIN-CONTAINING PROTEIN"/>
    <property type="match status" value="1"/>
</dbReference>
<evidence type="ECO:0000313" key="3">
    <source>
        <dbReference type="EMBL" id="KAK1603468.1"/>
    </source>
</evidence>
<evidence type="ECO:0000313" key="4">
    <source>
        <dbReference type="Proteomes" id="UP001231189"/>
    </source>
</evidence>
<accession>A0AAD8VFT1</accession>
<feature type="compositionally biased region" description="Basic and acidic residues" evidence="1">
    <location>
        <begin position="44"/>
        <end position="54"/>
    </location>
</feature>
<dbReference type="SUPFAM" id="SSF81383">
    <property type="entry name" value="F-box domain"/>
    <property type="match status" value="1"/>
</dbReference>
<reference evidence="3" key="1">
    <citation type="submission" date="2023-07" db="EMBL/GenBank/DDBJ databases">
        <title>A chromosome-level genome assembly of Lolium multiflorum.</title>
        <authorList>
            <person name="Chen Y."/>
            <person name="Copetti D."/>
            <person name="Kolliker R."/>
            <person name="Studer B."/>
        </authorList>
    </citation>
    <scope>NUCLEOTIDE SEQUENCE</scope>
    <source>
        <strain evidence="3">02402/16</strain>
        <tissue evidence="3">Leaf</tissue>
    </source>
</reference>
<evidence type="ECO:0000256" key="1">
    <source>
        <dbReference type="SAM" id="MobiDB-lite"/>
    </source>
</evidence>